<keyword evidence="5" id="KW-1185">Reference proteome</keyword>
<evidence type="ECO:0000256" key="1">
    <source>
        <dbReference type="SAM" id="SignalP"/>
    </source>
</evidence>
<organism evidence="3 4">
    <name type="scientific">Campylobacter vulpis</name>
    <dbReference type="NCBI Taxonomy" id="1655500"/>
    <lineage>
        <taxon>Bacteria</taxon>
        <taxon>Pseudomonadati</taxon>
        <taxon>Campylobacterota</taxon>
        <taxon>Epsilonproteobacteria</taxon>
        <taxon>Campylobacterales</taxon>
        <taxon>Campylobacteraceae</taxon>
        <taxon>Campylobacter</taxon>
    </lineage>
</organism>
<accession>A0A2G4R8I7</accession>
<dbReference type="Proteomes" id="UP000811399">
    <property type="component" value="Unassembled WGS sequence"/>
</dbReference>
<keyword evidence="1" id="KW-0732">Signal</keyword>
<dbReference type="OrthoDB" id="5355204at2"/>
<reference evidence="4" key="2">
    <citation type="submission" date="2015-06" db="EMBL/GenBank/DDBJ databases">
        <authorList>
            <person name="Parisi A."/>
            <person name="Chiara M."/>
            <person name="Florio D."/>
            <person name="Miccolupo A."/>
            <person name="Manzari C."/>
            <person name="Mion D."/>
            <person name="Caruso M."/>
            <person name="D'erchia A.M."/>
            <person name="Zanoni R."/>
        </authorList>
    </citation>
    <scope>NUCLEOTIDE SEQUENCE [LARGE SCALE GENOMIC DNA]</scope>
    <source>
        <strain evidence="4">73/13</strain>
    </source>
</reference>
<reference evidence="2 5" key="4">
    <citation type="journal article" date="2021" name="Syst. Appl. Microbiol.">
        <title>nCampylobacter vulpis sp. nov. isolated from wild red foxes.</title>
        <authorList>
            <person name="Parisi A."/>
            <person name="Chiara M."/>
            <person name="Caffara M."/>
            <person name="Mion D."/>
            <person name="Miller W.G."/>
            <person name="Caruso M."/>
            <person name="Manzari C."/>
            <person name="Florio D."/>
            <person name="Capozzi L."/>
            <person name="D'Erchia A.M."/>
            <person name="Manzulli V."/>
            <person name="Zanoni R.G."/>
        </authorList>
    </citation>
    <scope>NUCLEOTIDE SEQUENCE [LARGE SCALE GENOMIC DNA]</scope>
    <source>
        <strain evidence="2 5">52/13</strain>
    </source>
</reference>
<comment type="caution">
    <text evidence="3">The sequence shown here is derived from an EMBL/GenBank/DDBJ whole genome shotgun (WGS) entry which is preliminary data.</text>
</comment>
<reference evidence="2" key="3">
    <citation type="submission" date="2019-07" db="EMBL/GenBank/DDBJ databases">
        <authorList>
            <person name="Miller W.G."/>
        </authorList>
    </citation>
    <scope>NUCLEOTIDE SEQUENCE</scope>
    <source>
        <strain evidence="2">52/13</strain>
    </source>
</reference>
<dbReference type="Proteomes" id="UP000237472">
    <property type="component" value="Unassembled WGS sequence"/>
</dbReference>
<evidence type="ECO:0000313" key="2">
    <source>
        <dbReference type="EMBL" id="MBS4241519.1"/>
    </source>
</evidence>
<dbReference type="EMBL" id="LDWY01000012">
    <property type="protein sequence ID" value="PHY92105.1"/>
    <property type="molecule type" value="Genomic_DNA"/>
</dbReference>
<dbReference type="EMBL" id="VJYU01000027">
    <property type="protein sequence ID" value="MBS4241519.1"/>
    <property type="molecule type" value="Genomic_DNA"/>
</dbReference>
<sequence length="177" mass="20254">MKNILLSLMMPLLFVGCFNAKPKCDDENVQLTLKSILDDDEWIYVEYGLSEQSLKALRLSTNGMDIRDFEVILSTDTLGVLRAHLKPMFDLKDYANEVVYTSFSGFTTQDNNNKKTSFCRASLKLTYPQMPDNMRKNYARGALKGIIFDGGEYETQISYSAQFSDDKKQVFVELLDH</sequence>
<evidence type="ECO:0008006" key="6">
    <source>
        <dbReference type="Google" id="ProtNLM"/>
    </source>
</evidence>
<feature type="chain" id="PRO_5013565944" description="Lipoprotein" evidence="1">
    <location>
        <begin position="21"/>
        <end position="177"/>
    </location>
</feature>
<evidence type="ECO:0000313" key="5">
    <source>
        <dbReference type="Proteomes" id="UP000811399"/>
    </source>
</evidence>
<dbReference type="AlphaFoldDB" id="A0A2G4R8I7"/>
<evidence type="ECO:0000313" key="4">
    <source>
        <dbReference type="Proteomes" id="UP000237472"/>
    </source>
</evidence>
<gene>
    <name evidence="3" type="ORF">AA994_01245</name>
    <name evidence="2" type="ORF">CVU5213_07290</name>
</gene>
<protein>
    <recommendedName>
        <fullName evidence="6">Lipoprotein</fullName>
    </recommendedName>
</protein>
<feature type="signal peptide" evidence="1">
    <location>
        <begin position="1"/>
        <end position="20"/>
    </location>
</feature>
<proteinExistence type="predicted"/>
<name>A0A2G4R8I7_9BACT</name>
<reference evidence="3" key="1">
    <citation type="submission" date="2015-06" db="EMBL/GenBank/DDBJ databases">
        <authorList>
            <person name="Hoefler B.C."/>
            <person name="Straight P.D."/>
        </authorList>
    </citation>
    <scope>NUCLEOTIDE SEQUENCE [LARGE SCALE GENOMIC DNA]</scope>
    <source>
        <strain evidence="3">73/13</strain>
    </source>
</reference>
<evidence type="ECO:0000313" key="3">
    <source>
        <dbReference type="EMBL" id="PHY92105.1"/>
    </source>
</evidence>
<dbReference type="PROSITE" id="PS51257">
    <property type="entry name" value="PROKAR_LIPOPROTEIN"/>
    <property type="match status" value="1"/>
</dbReference>
<dbReference type="RefSeq" id="WP_099460960.1">
    <property type="nucleotide sequence ID" value="NZ_LDWY01000012.1"/>
</dbReference>